<proteinExistence type="predicted"/>
<dbReference type="Proteomes" id="UP001469553">
    <property type="component" value="Unassembled WGS sequence"/>
</dbReference>
<dbReference type="EMBL" id="JAHRIP010080814">
    <property type="protein sequence ID" value="MEQ2312891.1"/>
    <property type="molecule type" value="Genomic_DNA"/>
</dbReference>
<reference evidence="1 2" key="1">
    <citation type="submission" date="2021-06" db="EMBL/GenBank/DDBJ databases">
        <authorList>
            <person name="Palmer J.M."/>
        </authorList>
    </citation>
    <scope>NUCLEOTIDE SEQUENCE [LARGE SCALE GENOMIC DNA]</scope>
    <source>
        <strain evidence="1 2">AS_MEX2019</strain>
        <tissue evidence="1">Muscle</tissue>
    </source>
</reference>
<sequence>MQLNMSSLTKLAASCFPRLQDPGISKPCFFLHLEHWHLSSFWLAPSSPQRRQLNNPPSQVKTLNLSTPGGSCSSNLLVFPVPILDYIFDNKNHKTFPSEYSLY</sequence>
<evidence type="ECO:0000313" key="2">
    <source>
        <dbReference type="Proteomes" id="UP001469553"/>
    </source>
</evidence>
<evidence type="ECO:0000313" key="1">
    <source>
        <dbReference type="EMBL" id="MEQ2312891.1"/>
    </source>
</evidence>
<accession>A0ABV1A3Q9</accession>
<comment type="caution">
    <text evidence="1">The sequence shown here is derived from an EMBL/GenBank/DDBJ whole genome shotgun (WGS) entry which is preliminary data.</text>
</comment>
<name>A0ABV1A3Q9_9TELE</name>
<protein>
    <submittedName>
        <fullName evidence="1">Uncharacterized protein</fullName>
    </submittedName>
</protein>
<organism evidence="1 2">
    <name type="scientific">Ameca splendens</name>
    <dbReference type="NCBI Taxonomy" id="208324"/>
    <lineage>
        <taxon>Eukaryota</taxon>
        <taxon>Metazoa</taxon>
        <taxon>Chordata</taxon>
        <taxon>Craniata</taxon>
        <taxon>Vertebrata</taxon>
        <taxon>Euteleostomi</taxon>
        <taxon>Actinopterygii</taxon>
        <taxon>Neopterygii</taxon>
        <taxon>Teleostei</taxon>
        <taxon>Neoteleostei</taxon>
        <taxon>Acanthomorphata</taxon>
        <taxon>Ovalentaria</taxon>
        <taxon>Atherinomorphae</taxon>
        <taxon>Cyprinodontiformes</taxon>
        <taxon>Goodeidae</taxon>
        <taxon>Ameca</taxon>
    </lineage>
</organism>
<gene>
    <name evidence="1" type="ORF">AMECASPLE_036065</name>
</gene>
<keyword evidence="2" id="KW-1185">Reference proteome</keyword>
<feature type="non-terminal residue" evidence="1">
    <location>
        <position position="103"/>
    </location>
</feature>